<evidence type="ECO:0000313" key="1">
    <source>
        <dbReference type="EMBL" id="OGL46663.1"/>
    </source>
</evidence>
<organism evidence="1 2">
    <name type="scientific">Candidatus Schekmanbacteria bacterium RBG_16_38_11</name>
    <dbReference type="NCBI Taxonomy" id="1817880"/>
    <lineage>
        <taxon>Bacteria</taxon>
        <taxon>Candidatus Schekmaniibacteriota</taxon>
    </lineage>
</organism>
<protein>
    <submittedName>
        <fullName evidence="1">Uncharacterized protein</fullName>
    </submittedName>
</protein>
<name>A0A1F7RYN0_9BACT</name>
<dbReference type="EMBL" id="MGDF01000039">
    <property type="protein sequence ID" value="OGL46663.1"/>
    <property type="molecule type" value="Genomic_DNA"/>
</dbReference>
<reference evidence="1 2" key="1">
    <citation type="journal article" date="2016" name="Nat. Commun.">
        <title>Thousands of microbial genomes shed light on interconnected biogeochemical processes in an aquifer system.</title>
        <authorList>
            <person name="Anantharaman K."/>
            <person name="Brown C.T."/>
            <person name="Hug L.A."/>
            <person name="Sharon I."/>
            <person name="Castelle C.J."/>
            <person name="Probst A.J."/>
            <person name="Thomas B.C."/>
            <person name="Singh A."/>
            <person name="Wilkins M.J."/>
            <person name="Karaoz U."/>
            <person name="Brodie E.L."/>
            <person name="Williams K.H."/>
            <person name="Hubbard S.S."/>
            <person name="Banfield J.F."/>
        </authorList>
    </citation>
    <scope>NUCLEOTIDE SEQUENCE [LARGE SCALE GENOMIC DNA]</scope>
</reference>
<comment type="caution">
    <text evidence="1">The sequence shown here is derived from an EMBL/GenBank/DDBJ whole genome shotgun (WGS) entry which is preliminary data.</text>
</comment>
<proteinExistence type="predicted"/>
<evidence type="ECO:0000313" key="2">
    <source>
        <dbReference type="Proteomes" id="UP000178435"/>
    </source>
</evidence>
<accession>A0A1F7RYN0</accession>
<sequence length="212" mass="24625">MAEKLLRCIECNEIINCIAEKDDVIFFQNKHKGHAIEELLVKENSYVSDEPYGIPARESYFETTNKKESFIIKRVMKNAQSPAVYSIVSGKIKIEKVGLELREKEIKQQMKMDKNLKKVSEFKIDRFIEGIRRLVSKLNPEEVEEMPWESNCPMLAIGKLKDNKVEEIIKLANREFSENEREDVKSFIMNQVDGDGVMTLNIKKSFQISDKT</sequence>
<dbReference type="AlphaFoldDB" id="A0A1F7RYN0"/>
<gene>
    <name evidence="1" type="ORF">A2149_01940</name>
</gene>
<dbReference type="Proteomes" id="UP000178435">
    <property type="component" value="Unassembled WGS sequence"/>
</dbReference>